<evidence type="ECO:0000313" key="2">
    <source>
        <dbReference type="Proteomes" id="UP001460888"/>
    </source>
</evidence>
<dbReference type="EMBL" id="APND01000005">
    <property type="protein sequence ID" value="MES1930502.1"/>
    <property type="molecule type" value="Genomic_DNA"/>
</dbReference>
<keyword evidence="2" id="KW-1185">Reference proteome</keyword>
<sequence length="76" mass="8652">MGQFLDQLEEIGYDRVQLALTGSISPDELNALERSIFDTAFEQRMRAPGPEEKEFFAELGRQQREAGFDLSKLGTR</sequence>
<accession>A0ABV2B3M6</accession>
<evidence type="ECO:0000313" key="1">
    <source>
        <dbReference type="EMBL" id="MES1930502.1"/>
    </source>
</evidence>
<name>A0ABV2B3M6_9GAMM</name>
<dbReference type="Proteomes" id="UP001460888">
    <property type="component" value="Unassembled WGS sequence"/>
</dbReference>
<proteinExistence type="predicted"/>
<reference evidence="1 2" key="1">
    <citation type="submission" date="2013-03" db="EMBL/GenBank/DDBJ databases">
        <title>Salinisphaera dokdonensis CL-ES53 Genome Sequencing.</title>
        <authorList>
            <person name="Li C."/>
            <person name="Lai Q."/>
            <person name="Shao Z."/>
        </authorList>
    </citation>
    <scope>NUCLEOTIDE SEQUENCE [LARGE SCALE GENOMIC DNA]</scope>
    <source>
        <strain evidence="1 2">CL-ES53</strain>
    </source>
</reference>
<protein>
    <submittedName>
        <fullName evidence="1">Uncharacterized protein</fullName>
    </submittedName>
</protein>
<organism evidence="1 2">
    <name type="scientific">Salinisphaera dokdonensis CL-ES53</name>
    <dbReference type="NCBI Taxonomy" id="1304272"/>
    <lineage>
        <taxon>Bacteria</taxon>
        <taxon>Pseudomonadati</taxon>
        <taxon>Pseudomonadota</taxon>
        <taxon>Gammaproteobacteria</taxon>
        <taxon>Salinisphaerales</taxon>
        <taxon>Salinisphaeraceae</taxon>
        <taxon>Salinisphaera</taxon>
    </lineage>
</organism>
<comment type="caution">
    <text evidence="1">The sequence shown here is derived from an EMBL/GenBank/DDBJ whole genome shotgun (WGS) entry which is preliminary data.</text>
</comment>
<gene>
    <name evidence="1" type="ORF">SADO_14669</name>
</gene>